<name>A0ABX6V5M9_9GAMM</name>
<accession>A0ABX6V5M9</accession>
<dbReference type="RefSeq" id="WP_142870705.1">
    <property type="nucleotide sequence ID" value="NZ_CP045503.2"/>
</dbReference>
<dbReference type="Proteomes" id="UP000316416">
    <property type="component" value="Chromosome"/>
</dbReference>
<dbReference type="EMBL" id="CP045503">
    <property type="protein sequence ID" value="QPG57863.1"/>
    <property type="molecule type" value="Genomic_DNA"/>
</dbReference>
<gene>
    <name evidence="1" type="ORF">FM038_010645</name>
</gene>
<evidence type="ECO:0008006" key="3">
    <source>
        <dbReference type="Google" id="ProtNLM"/>
    </source>
</evidence>
<protein>
    <recommendedName>
        <fullName evidence="3">Ankyrin repeat domain-containing protein</fullName>
    </recommendedName>
</protein>
<evidence type="ECO:0000313" key="2">
    <source>
        <dbReference type="Proteomes" id="UP000316416"/>
    </source>
</evidence>
<proteinExistence type="predicted"/>
<organism evidence="1 2">
    <name type="scientific">Shewanella eurypsychrophilus</name>
    <dbReference type="NCBI Taxonomy" id="2593656"/>
    <lineage>
        <taxon>Bacteria</taxon>
        <taxon>Pseudomonadati</taxon>
        <taxon>Pseudomonadota</taxon>
        <taxon>Gammaproteobacteria</taxon>
        <taxon>Alteromonadales</taxon>
        <taxon>Shewanellaceae</taxon>
        <taxon>Shewanella</taxon>
    </lineage>
</organism>
<sequence>MIRKLAIVSLVTLTCATTYYLYEADGFSKGRDSILNTKSPSDTINGKIKTVDDKQFATKKLEQLTIAHTQCKQKNYDIGDQIAYVHQDIIEALEHELKQGKSDRDLLAYSNQYETYYKSYDDLLLQAKINIEKTKYHFTQSVSILNNWNGLSVIEGVNSDSLSELIEALEPLEGKNHGLNMSVSLSENITKSDVYALLDNNHSFSTYLESPLYIANSPFLSPSILFILSAEKLNIDEYKQTISLRSFTVNEVALAIQNNMPNEYLILLLDQAADIEDMPIPRQDYSDSYENLADIAVANFNVEALKVLNQHGVKPTNEPGIMTAMDIAIMNLPSEDKVYKELDSDSNKYLNTLTYLKENGYKAHGKDKQFDSATITFFRAPGKRQFNSHMLPESKLRELIQSIELIDKSHNIKQRKIDDSIVSAAIAEMKIKQMAFKRESEACVSIKQQLLAEEGFESRKKTYQLIDNIKKNPQKIEARLQEIDPVLVSLWKELELNAKDFHLSSKPDDEFRHLLNDGKTELALEYSILTPLTLSETDTLFRFMLNENSEFAPIWKARIEPKTPSSLISLKHLPVEKWQDLLHQGFDFSITDQLGNDAFMAAALNSSQAIRFLVDNNFKLNTEKYGLDALDLLLEQIYESGKLTESITELLTLYPEFKPSHYARVARIKKFLPDEYNKLISLNNALTPEAGTKINKFRIERY</sequence>
<evidence type="ECO:0000313" key="1">
    <source>
        <dbReference type="EMBL" id="QPG57863.1"/>
    </source>
</evidence>
<reference evidence="1" key="1">
    <citation type="submission" date="2021-07" db="EMBL/GenBank/DDBJ databases">
        <title>Shewanella sp. YLB-07 whole genome sequence.</title>
        <authorList>
            <person name="Yu L."/>
        </authorList>
    </citation>
    <scope>NUCLEOTIDE SEQUENCE</scope>
    <source>
        <strain evidence="1">YLB-08</strain>
    </source>
</reference>
<keyword evidence="2" id="KW-1185">Reference proteome</keyword>